<reference evidence="2" key="1">
    <citation type="journal article" date="2019" name="Int. J. Syst. Evol. Microbiol.">
        <title>The Global Catalogue of Microorganisms (GCM) 10K type strain sequencing project: providing services to taxonomists for standard genome sequencing and annotation.</title>
        <authorList>
            <consortium name="The Broad Institute Genomics Platform"/>
            <consortium name="The Broad Institute Genome Sequencing Center for Infectious Disease"/>
            <person name="Wu L."/>
            <person name="Ma J."/>
        </authorList>
    </citation>
    <scope>NUCLEOTIDE SEQUENCE [LARGE SCALE GENOMIC DNA]</scope>
    <source>
        <strain evidence="2">CGMCC 1.12859</strain>
    </source>
</reference>
<dbReference type="Proteomes" id="UP001596435">
    <property type="component" value="Unassembled WGS sequence"/>
</dbReference>
<sequence length="531" mass="57119">MITGGTMGEGPPHGWTPVEERLWEAFRRGEVLDLRTDGADDDAAGGADWGPERTVRAEVLAHLLLSGPEAAPGRVAGLRLDGAYVTGPLRLAGATVPSYIEMHGCRFDSTVLVSEARVGTVRLIGCLIPRLEAARLAADGDLHLARCVIPQGVRLTDARIGTDLLLNQAVLGADRHSRAFAADGLTVHQDLEAERLVAHGEFGIRTGRIGGRLSLRGAQLSIADPTRNCLNLARTSVGNTLYLTGSADSSWTSSPTHYGYGYGMPIAPGASVTPFRARGGVRLVDARFESACLIHDAEFALSPQQELSLRRIRTPELRFACRTAPGGRVSLSRAQVGNLVDTPASWPGAGLVVLDGFAYDSLRPAAPFDVEQRIAWLESSLGEYQPEPYEQLASALRRDGRDDDAREVLYAKQRRRRGALPVHARLWGLLQDVTVGYGYRPGRAALWLLLAWLLGTAYFAANPPPALKADEVPTWNAPLFALSRLLPVVDLGQDGWNPGHTGQWVAAGLVLTGWILATTVVTGATRLLQRG</sequence>
<evidence type="ECO:0000313" key="2">
    <source>
        <dbReference type="Proteomes" id="UP001596435"/>
    </source>
</evidence>
<name>A0ABW2FX04_9ACTN</name>
<comment type="caution">
    <text evidence="1">The sequence shown here is derived from an EMBL/GenBank/DDBJ whole genome shotgun (WGS) entry which is preliminary data.</text>
</comment>
<gene>
    <name evidence="1" type="ORF">ACFQMG_19685</name>
</gene>
<keyword evidence="2" id="KW-1185">Reference proteome</keyword>
<organism evidence="1 2">
    <name type="scientific">Kitasatospora paranensis</name>
    <dbReference type="NCBI Taxonomy" id="258053"/>
    <lineage>
        <taxon>Bacteria</taxon>
        <taxon>Bacillati</taxon>
        <taxon>Actinomycetota</taxon>
        <taxon>Actinomycetes</taxon>
        <taxon>Kitasatosporales</taxon>
        <taxon>Streptomycetaceae</taxon>
        <taxon>Kitasatospora</taxon>
    </lineage>
</organism>
<dbReference type="EMBL" id="JBHTAJ010000036">
    <property type="protein sequence ID" value="MFC7181776.1"/>
    <property type="molecule type" value="Genomic_DNA"/>
</dbReference>
<proteinExistence type="predicted"/>
<evidence type="ECO:0000313" key="1">
    <source>
        <dbReference type="EMBL" id="MFC7181776.1"/>
    </source>
</evidence>
<protein>
    <submittedName>
        <fullName evidence="1">Oxidoreductase</fullName>
    </submittedName>
</protein>
<accession>A0ABW2FX04</accession>
<dbReference type="RefSeq" id="WP_380231610.1">
    <property type="nucleotide sequence ID" value="NZ_JBHSVH010000002.1"/>
</dbReference>